<evidence type="ECO:0000256" key="1">
    <source>
        <dbReference type="ARBA" id="ARBA00004141"/>
    </source>
</evidence>
<dbReference type="OrthoDB" id="196103at2759"/>
<evidence type="ECO:0000313" key="9">
    <source>
        <dbReference type="WBParaSite" id="ECPE_0000524301-mRNA-1"/>
    </source>
</evidence>
<feature type="transmembrane region" description="Helical" evidence="6">
    <location>
        <begin position="21"/>
        <end position="43"/>
    </location>
</feature>
<proteinExistence type="predicted"/>
<reference evidence="9" key="1">
    <citation type="submission" date="2016-06" db="UniProtKB">
        <authorList>
            <consortium name="WormBaseParasite"/>
        </authorList>
    </citation>
    <scope>IDENTIFICATION</scope>
</reference>
<dbReference type="PANTHER" id="PTHR23294:SF0">
    <property type="entry name" value="UNC93-LIKE PROTEIN MFSD11"/>
    <property type="match status" value="1"/>
</dbReference>
<evidence type="ECO:0000256" key="6">
    <source>
        <dbReference type="SAM" id="Phobius"/>
    </source>
</evidence>
<gene>
    <name evidence="7" type="ORF">ECPE_LOCUS5231</name>
</gene>
<dbReference type="InterPro" id="IPR051617">
    <property type="entry name" value="UNC-93-like_regulator"/>
</dbReference>
<accession>A0A183AE46</accession>
<evidence type="ECO:0000313" key="7">
    <source>
        <dbReference type="EMBL" id="VDP74919.1"/>
    </source>
</evidence>
<dbReference type="AlphaFoldDB" id="A0A183AE46"/>
<keyword evidence="4 6" id="KW-0472">Membrane</keyword>
<dbReference type="Pfam" id="PF05978">
    <property type="entry name" value="UNC-93"/>
    <property type="match status" value="1"/>
</dbReference>
<evidence type="ECO:0000256" key="2">
    <source>
        <dbReference type="ARBA" id="ARBA00022692"/>
    </source>
</evidence>
<comment type="subcellular location">
    <subcellularLocation>
        <location evidence="1">Membrane</location>
        <topology evidence="1">Multi-pass membrane protein</topology>
    </subcellularLocation>
</comment>
<dbReference type="EMBL" id="UZAN01042074">
    <property type="protein sequence ID" value="VDP74919.1"/>
    <property type="molecule type" value="Genomic_DNA"/>
</dbReference>
<dbReference type="InterPro" id="IPR010291">
    <property type="entry name" value="Ion_channel_UNC-93"/>
</dbReference>
<evidence type="ECO:0000256" key="3">
    <source>
        <dbReference type="ARBA" id="ARBA00022989"/>
    </source>
</evidence>
<feature type="transmembrane region" description="Helical" evidence="6">
    <location>
        <begin position="154"/>
        <end position="176"/>
    </location>
</feature>
<keyword evidence="3 6" id="KW-1133">Transmembrane helix</keyword>
<feature type="transmembrane region" description="Helical" evidence="6">
    <location>
        <begin position="129"/>
        <end position="148"/>
    </location>
</feature>
<reference evidence="7 8" key="2">
    <citation type="submission" date="2018-11" db="EMBL/GenBank/DDBJ databases">
        <authorList>
            <consortium name="Pathogen Informatics"/>
        </authorList>
    </citation>
    <scope>NUCLEOTIDE SEQUENCE [LARGE SCALE GENOMIC DNA]</scope>
    <source>
        <strain evidence="7 8">Egypt</strain>
    </source>
</reference>
<evidence type="ECO:0000313" key="8">
    <source>
        <dbReference type="Proteomes" id="UP000272942"/>
    </source>
</evidence>
<dbReference type="Proteomes" id="UP000272942">
    <property type="component" value="Unassembled WGS sequence"/>
</dbReference>
<dbReference type="GO" id="GO:0016020">
    <property type="term" value="C:membrane"/>
    <property type="evidence" value="ECO:0007669"/>
    <property type="project" value="UniProtKB-SubCell"/>
</dbReference>
<protein>
    <submittedName>
        <fullName evidence="9">Solute carrier family 40 protein</fullName>
    </submittedName>
</protein>
<dbReference type="PANTHER" id="PTHR23294">
    <property type="entry name" value="ET TRANSLATION PRODUCT-RELATED"/>
    <property type="match status" value="1"/>
</dbReference>
<evidence type="ECO:0000256" key="4">
    <source>
        <dbReference type="ARBA" id="ARBA00023136"/>
    </source>
</evidence>
<evidence type="ECO:0000256" key="5">
    <source>
        <dbReference type="ARBA" id="ARBA00023180"/>
    </source>
</evidence>
<name>A0A183AE46_9TREM</name>
<organism evidence="9">
    <name type="scientific">Echinostoma caproni</name>
    <dbReference type="NCBI Taxonomy" id="27848"/>
    <lineage>
        <taxon>Eukaryota</taxon>
        <taxon>Metazoa</taxon>
        <taxon>Spiralia</taxon>
        <taxon>Lophotrochozoa</taxon>
        <taxon>Platyhelminthes</taxon>
        <taxon>Trematoda</taxon>
        <taxon>Digenea</taxon>
        <taxon>Plagiorchiida</taxon>
        <taxon>Echinostomata</taxon>
        <taxon>Echinostomatoidea</taxon>
        <taxon>Echinostomatidae</taxon>
        <taxon>Echinostoma</taxon>
    </lineage>
</organism>
<keyword evidence="2 6" id="KW-0812">Transmembrane</keyword>
<feature type="transmembrane region" description="Helical" evidence="6">
    <location>
        <begin position="55"/>
        <end position="74"/>
    </location>
</feature>
<keyword evidence="8" id="KW-1185">Reference proteome</keyword>
<dbReference type="WBParaSite" id="ECPE_0000524301-mRNA-1">
    <property type="protein sequence ID" value="ECPE_0000524301-mRNA-1"/>
    <property type="gene ID" value="ECPE_0000524301"/>
</dbReference>
<keyword evidence="5" id="KW-0325">Glycoprotein</keyword>
<sequence length="206" mass="22721">MSSLFATCVGHTMAFGDQAKAYIGLAGLFVGIGEVLGSCTVFLKRWLPSDGIMCLFGYVPGLTGVLIFFLNLPGNSPMTDSNEQTYITPNPALCMLVSCFLGMVDSVWNTQLSSAISTIYRDDETNLTVTFSLFRFVHALMAAVTFAYCGYLALLGHVLIYAAWATVSMGNFFYVYRKYYKPITRQRQSSSRIEKTEDAISYTTAV</sequence>